<feature type="transmembrane region" description="Helical" evidence="1">
    <location>
        <begin position="6"/>
        <end position="26"/>
    </location>
</feature>
<feature type="transmembrane region" description="Helical" evidence="1">
    <location>
        <begin position="193"/>
        <end position="212"/>
    </location>
</feature>
<feature type="transmembrane region" description="Helical" evidence="1">
    <location>
        <begin position="224"/>
        <end position="242"/>
    </location>
</feature>
<dbReference type="EMBL" id="CAJNBJ010000001">
    <property type="protein sequence ID" value="CAE6717792.1"/>
    <property type="molecule type" value="Genomic_DNA"/>
</dbReference>
<dbReference type="RefSeq" id="WP_213041267.1">
    <property type="nucleotide sequence ID" value="NZ_CAJNBJ010000001.1"/>
</dbReference>
<organism evidence="2 3">
    <name type="scientific">Nitrospira defluvii</name>
    <dbReference type="NCBI Taxonomy" id="330214"/>
    <lineage>
        <taxon>Bacteria</taxon>
        <taxon>Pseudomonadati</taxon>
        <taxon>Nitrospirota</taxon>
        <taxon>Nitrospiria</taxon>
        <taxon>Nitrospirales</taxon>
        <taxon>Nitrospiraceae</taxon>
        <taxon>Nitrospira</taxon>
    </lineage>
</organism>
<feature type="transmembrane region" description="Helical" evidence="1">
    <location>
        <begin position="94"/>
        <end position="114"/>
    </location>
</feature>
<feature type="transmembrane region" description="Helical" evidence="1">
    <location>
        <begin position="33"/>
        <end position="56"/>
    </location>
</feature>
<evidence type="ECO:0000313" key="3">
    <source>
        <dbReference type="Proteomes" id="UP000675880"/>
    </source>
</evidence>
<proteinExistence type="predicted"/>
<dbReference type="Proteomes" id="UP000675880">
    <property type="component" value="Unassembled WGS sequence"/>
</dbReference>
<keyword evidence="3" id="KW-1185">Reference proteome</keyword>
<feature type="transmembrane region" description="Helical" evidence="1">
    <location>
        <begin position="126"/>
        <end position="150"/>
    </location>
</feature>
<comment type="caution">
    <text evidence="2">The sequence shown here is derived from an EMBL/GenBank/DDBJ whole genome shotgun (WGS) entry which is preliminary data.</text>
</comment>
<evidence type="ECO:0000313" key="2">
    <source>
        <dbReference type="EMBL" id="CAE6717792.1"/>
    </source>
</evidence>
<keyword evidence="1" id="KW-0472">Membrane</keyword>
<reference evidence="2 3" key="1">
    <citation type="submission" date="2021-02" db="EMBL/GenBank/DDBJ databases">
        <authorList>
            <person name="Han P."/>
        </authorList>
    </citation>
    <scope>NUCLEOTIDE SEQUENCE [LARGE SCALE GENOMIC DNA]</scope>
    <source>
        <strain evidence="2">Candidatus Nitrospira sp. ZN2</strain>
    </source>
</reference>
<feature type="transmembrane region" description="Helical" evidence="1">
    <location>
        <begin position="68"/>
        <end position="87"/>
    </location>
</feature>
<evidence type="ECO:0008006" key="4">
    <source>
        <dbReference type="Google" id="ProtNLM"/>
    </source>
</evidence>
<feature type="transmembrane region" description="Helical" evidence="1">
    <location>
        <begin position="162"/>
        <end position="181"/>
    </location>
</feature>
<keyword evidence="1" id="KW-1133">Transmembrane helix</keyword>
<sequence>MHWDILATILLTATIQSLFGVGVLLFGTPILLVLGYDFITTLTTLLPISLAINLLQVSKDYRQIHLPFYRQILTLSIPCVILWLLLVTTRKLNIGGIVGVFLIVAALKSVYPPFQRVIESLVRYERTYFVVMGMVHGLTNLGGSLLTAIIHSKPYDKDQTRATTAVSYGTFALFQLLTLGLSLGPSTIATPTTVLYLAAGISMFLGTDLLLYSKMSTDRYRTTFAVFLFLSGTALIFKSLFLR</sequence>
<keyword evidence="1" id="KW-0812">Transmembrane</keyword>
<protein>
    <recommendedName>
        <fullName evidence="4">Membrane transporter protein</fullName>
    </recommendedName>
</protein>
<accession>A0ABM8QVL5</accession>
<evidence type="ECO:0000256" key="1">
    <source>
        <dbReference type="SAM" id="Phobius"/>
    </source>
</evidence>
<name>A0ABM8QVL5_9BACT</name>
<gene>
    <name evidence="2" type="ORF">NSPZN2_11541</name>
</gene>